<proteinExistence type="predicted"/>
<feature type="region of interest" description="Disordered" evidence="1">
    <location>
        <begin position="56"/>
        <end position="98"/>
    </location>
</feature>
<dbReference type="EMBL" id="ML122254">
    <property type="protein sequence ID" value="RPD64145.1"/>
    <property type="molecule type" value="Genomic_DNA"/>
</dbReference>
<dbReference type="AlphaFoldDB" id="A0A5C2SJV6"/>
<protein>
    <submittedName>
        <fullName evidence="2">Uncharacterized protein</fullName>
    </submittedName>
</protein>
<dbReference type="Proteomes" id="UP000313359">
    <property type="component" value="Unassembled WGS sequence"/>
</dbReference>
<gene>
    <name evidence="2" type="ORF">L227DRAFT_319391</name>
</gene>
<feature type="compositionally biased region" description="Basic and acidic residues" evidence="1">
    <location>
        <begin position="79"/>
        <end position="98"/>
    </location>
</feature>
<evidence type="ECO:0000313" key="3">
    <source>
        <dbReference type="Proteomes" id="UP000313359"/>
    </source>
</evidence>
<keyword evidence="3" id="KW-1185">Reference proteome</keyword>
<evidence type="ECO:0000256" key="1">
    <source>
        <dbReference type="SAM" id="MobiDB-lite"/>
    </source>
</evidence>
<evidence type="ECO:0000313" key="2">
    <source>
        <dbReference type="EMBL" id="RPD64145.1"/>
    </source>
</evidence>
<name>A0A5C2SJV6_9APHY</name>
<accession>A0A5C2SJV6</accession>
<sequence>MQLMSSNLEPRHGQLQVVRGIPPERLREGEEEEARGVRVSMPIKHDARRVAMELDGADTDVEMRDPDDSDAVHLPTKRKASEVESDSKLHEAGPSHAT</sequence>
<feature type="region of interest" description="Disordered" evidence="1">
    <location>
        <begin position="1"/>
        <end position="40"/>
    </location>
</feature>
<reference evidence="2" key="1">
    <citation type="journal article" date="2018" name="Genome Biol. Evol.">
        <title>Genomics and development of Lentinus tigrinus, a white-rot wood-decaying mushroom with dimorphic fruiting bodies.</title>
        <authorList>
            <person name="Wu B."/>
            <person name="Xu Z."/>
            <person name="Knudson A."/>
            <person name="Carlson A."/>
            <person name="Chen N."/>
            <person name="Kovaka S."/>
            <person name="LaButti K."/>
            <person name="Lipzen A."/>
            <person name="Pennachio C."/>
            <person name="Riley R."/>
            <person name="Schakwitz W."/>
            <person name="Umezawa K."/>
            <person name="Ohm R.A."/>
            <person name="Grigoriev I.V."/>
            <person name="Nagy L.G."/>
            <person name="Gibbons J."/>
            <person name="Hibbett D."/>
        </authorList>
    </citation>
    <scope>NUCLEOTIDE SEQUENCE [LARGE SCALE GENOMIC DNA]</scope>
    <source>
        <strain evidence="2">ALCF2SS1-6</strain>
    </source>
</reference>
<dbReference type="OrthoDB" id="2753535at2759"/>
<organism evidence="2 3">
    <name type="scientific">Lentinus tigrinus ALCF2SS1-6</name>
    <dbReference type="NCBI Taxonomy" id="1328759"/>
    <lineage>
        <taxon>Eukaryota</taxon>
        <taxon>Fungi</taxon>
        <taxon>Dikarya</taxon>
        <taxon>Basidiomycota</taxon>
        <taxon>Agaricomycotina</taxon>
        <taxon>Agaricomycetes</taxon>
        <taxon>Polyporales</taxon>
        <taxon>Polyporaceae</taxon>
        <taxon>Lentinus</taxon>
    </lineage>
</organism>